<dbReference type="Pfam" id="PF09335">
    <property type="entry name" value="VTT_dom"/>
    <property type="match status" value="1"/>
</dbReference>
<keyword evidence="9" id="KW-1185">Reference proteome</keyword>
<comment type="caution">
    <text evidence="8">The sequence shown here is derived from an EMBL/GenBank/DDBJ whole genome shotgun (WGS) entry which is preliminary data.</text>
</comment>
<dbReference type="InterPro" id="IPR015414">
    <property type="entry name" value="TMEM64"/>
</dbReference>
<keyword evidence="5 6" id="KW-0472">Membrane</keyword>
<dbReference type="AlphaFoldDB" id="A0A7W4YWS4"/>
<feature type="transmembrane region" description="Helical" evidence="6">
    <location>
        <begin position="166"/>
        <end position="186"/>
    </location>
</feature>
<keyword evidence="3 6" id="KW-0812">Transmembrane</keyword>
<protein>
    <recommendedName>
        <fullName evidence="6">TVP38/TMEM64 family membrane protein</fullName>
    </recommendedName>
</protein>
<evidence type="ECO:0000313" key="9">
    <source>
        <dbReference type="Proteomes" id="UP000532010"/>
    </source>
</evidence>
<dbReference type="PANTHER" id="PTHR12677:SF59">
    <property type="entry name" value="GOLGI APPARATUS MEMBRANE PROTEIN TVP38-RELATED"/>
    <property type="match status" value="1"/>
</dbReference>
<dbReference type="RefSeq" id="WP_183450388.1">
    <property type="nucleotide sequence ID" value="NZ_JACHWB010000003.1"/>
</dbReference>
<evidence type="ECO:0000313" key="8">
    <source>
        <dbReference type="EMBL" id="MBB3019326.1"/>
    </source>
</evidence>
<evidence type="ECO:0000256" key="1">
    <source>
        <dbReference type="ARBA" id="ARBA00004651"/>
    </source>
</evidence>
<evidence type="ECO:0000256" key="2">
    <source>
        <dbReference type="ARBA" id="ARBA00022475"/>
    </source>
</evidence>
<feature type="transmembrane region" description="Helical" evidence="6">
    <location>
        <begin position="82"/>
        <end position="109"/>
    </location>
</feature>
<feature type="transmembrane region" description="Helical" evidence="6">
    <location>
        <begin position="45"/>
        <end position="70"/>
    </location>
</feature>
<feature type="transmembrane region" description="Helical" evidence="6">
    <location>
        <begin position="198"/>
        <end position="218"/>
    </location>
</feature>
<feature type="transmembrane region" description="Helical" evidence="6">
    <location>
        <begin position="12"/>
        <end position="33"/>
    </location>
</feature>
<sequence length="237" mass="25515">MSSPPASTNRKFIWLAAASVIGFVALIAAWFLLPVDQWLQGFSRWAQGMGALGVVVVSIAYVICTVLLVPGVPLTLAVAVAYGWWALAICFLGGMTAALISFLISRYLARKRVKRFLDRHPAMKAVDTVAHEETFKTIVLARLTPVTPFAVENYAFGVTGVRLGSFLLATAIGIVPGTVQNVWIGVIGRTAAEGSASLINWVLLTVGLVATIVLTVWMTRQAKIRMKQQAEPAFQGS</sequence>
<gene>
    <name evidence="8" type="ORF">FHR70_002391</name>
</gene>
<dbReference type="EMBL" id="JACHWB010000003">
    <property type="protein sequence ID" value="MBB3019326.1"/>
    <property type="molecule type" value="Genomic_DNA"/>
</dbReference>
<reference evidence="8 9" key="1">
    <citation type="submission" date="2020-08" db="EMBL/GenBank/DDBJ databases">
        <title>The Agave Microbiome: Exploring the role of microbial communities in plant adaptations to desert environments.</title>
        <authorList>
            <person name="Partida-Martinez L.P."/>
        </authorList>
    </citation>
    <scope>NUCLEOTIDE SEQUENCE [LARGE SCALE GENOMIC DNA]</scope>
    <source>
        <strain evidence="8 9">AT3.9</strain>
    </source>
</reference>
<evidence type="ECO:0000256" key="3">
    <source>
        <dbReference type="ARBA" id="ARBA00022692"/>
    </source>
</evidence>
<evidence type="ECO:0000259" key="7">
    <source>
        <dbReference type="Pfam" id="PF09335"/>
    </source>
</evidence>
<proteinExistence type="inferred from homology"/>
<dbReference type="Proteomes" id="UP000532010">
    <property type="component" value="Unassembled WGS sequence"/>
</dbReference>
<keyword evidence="2 6" id="KW-1003">Cell membrane</keyword>
<feature type="domain" description="VTT" evidence="7">
    <location>
        <begin position="69"/>
        <end position="185"/>
    </location>
</feature>
<comment type="subcellular location">
    <subcellularLocation>
        <location evidence="1 6">Cell membrane</location>
        <topology evidence="1 6">Multi-pass membrane protein</topology>
    </subcellularLocation>
</comment>
<dbReference type="GO" id="GO:0005886">
    <property type="term" value="C:plasma membrane"/>
    <property type="evidence" value="ECO:0007669"/>
    <property type="project" value="UniProtKB-SubCell"/>
</dbReference>
<evidence type="ECO:0000256" key="5">
    <source>
        <dbReference type="ARBA" id="ARBA00023136"/>
    </source>
</evidence>
<dbReference type="InterPro" id="IPR032816">
    <property type="entry name" value="VTT_dom"/>
</dbReference>
<comment type="similarity">
    <text evidence="6">Belongs to the TVP38/TMEM64 family.</text>
</comment>
<organism evidence="8 9">
    <name type="scientific">Microvirga lupini</name>
    <dbReference type="NCBI Taxonomy" id="420324"/>
    <lineage>
        <taxon>Bacteria</taxon>
        <taxon>Pseudomonadati</taxon>
        <taxon>Pseudomonadota</taxon>
        <taxon>Alphaproteobacteria</taxon>
        <taxon>Hyphomicrobiales</taxon>
        <taxon>Methylobacteriaceae</taxon>
        <taxon>Microvirga</taxon>
    </lineage>
</organism>
<name>A0A7W4YWS4_9HYPH</name>
<evidence type="ECO:0000256" key="4">
    <source>
        <dbReference type="ARBA" id="ARBA00022989"/>
    </source>
</evidence>
<dbReference type="PANTHER" id="PTHR12677">
    <property type="entry name" value="GOLGI APPARATUS MEMBRANE PROTEIN TVP38-RELATED"/>
    <property type="match status" value="1"/>
</dbReference>
<keyword evidence="4 6" id="KW-1133">Transmembrane helix</keyword>
<accession>A0A7W4YWS4</accession>
<evidence type="ECO:0000256" key="6">
    <source>
        <dbReference type="RuleBase" id="RU366058"/>
    </source>
</evidence>